<protein>
    <recommendedName>
        <fullName evidence="3">DUF2150 family protein</fullName>
    </recommendedName>
</protein>
<dbReference type="AlphaFoldDB" id="A0A0P8C5N6"/>
<dbReference type="EMBL" id="LKCM01000280">
    <property type="protein sequence ID" value="KPQ41988.1"/>
    <property type="molecule type" value="Genomic_DNA"/>
</dbReference>
<dbReference type="Pfam" id="PF09920">
    <property type="entry name" value="DUF2150"/>
    <property type="match status" value="1"/>
</dbReference>
<organism evidence="1 2">
    <name type="scientific">Candidatus Methanoperedens nitratireducens</name>
    <dbReference type="NCBI Taxonomy" id="1392998"/>
    <lineage>
        <taxon>Archaea</taxon>
        <taxon>Methanobacteriati</taxon>
        <taxon>Methanobacteriota</taxon>
        <taxon>Stenosarchaea group</taxon>
        <taxon>Methanomicrobia</taxon>
        <taxon>Methanosarcinales</taxon>
        <taxon>ANME-2 cluster</taxon>
        <taxon>Candidatus Methanoperedentaceae</taxon>
        <taxon>Candidatus Methanoperedens</taxon>
    </lineage>
</organism>
<evidence type="ECO:0000313" key="1">
    <source>
        <dbReference type="EMBL" id="KPQ41988.1"/>
    </source>
</evidence>
<proteinExistence type="predicted"/>
<accession>A0A0P8C5N6</accession>
<dbReference type="PIRSF" id="PIRSF022079">
    <property type="entry name" value="UCP022079"/>
    <property type="match status" value="1"/>
</dbReference>
<evidence type="ECO:0008006" key="3">
    <source>
        <dbReference type="Google" id="ProtNLM"/>
    </source>
</evidence>
<dbReference type="InterPro" id="IPR014518">
    <property type="entry name" value="UCP022079"/>
</dbReference>
<dbReference type="Proteomes" id="UP000050360">
    <property type="component" value="Unassembled WGS sequence"/>
</dbReference>
<reference evidence="1 2" key="1">
    <citation type="submission" date="2015-09" db="EMBL/GenBank/DDBJ databases">
        <title>A metagenomics-based metabolic model of nitrate-dependent anaerobic oxidation of methane by Methanoperedens-like archaea.</title>
        <authorList>
            <person name="Arshad A."/>
            <person name="Speth D.R."/>
            <person name="De Graaf R.M."/>
            <person name="Op Den Camp H.J."/>
            <person name="Jetten M.S."/>
            <person name="Welte C.U."/>
        </authorList>
    </citation>
    <scope>NUCLEOTIDE SEQUENCE [LARGE SCALE GENOMIC DNA]</scope>
</reference>
<gene>
    <name evidence="1" type="ORF">MPEBLZ_03462</name>
</gene>
<evidence type="ECO:0000313" key="2">
    <source>
        <dbReference type="Proteomes" id="UP000050360"/>
    </source>
</evidence>
<name>A0A0P8C5N6_9EURY</name>
<comment type="caution">
    <text evidence="1">The sequence shown here is derived from an EMBL/GenBank/DDBJ whole genome shotgun (WGS) entry which is preliminary data.</text>
</comment>
<sequence>MQVQKIIIPFYTQERWQNWIIQVKESGFKIDDQQKGAIFVNMEDDVVLACLKIIAKFDKNLITKEDALGQITAIKEIVLKQVEPISEDIDMMIESTQLSLMGVFASCECYIEKAFEKTKSLKPLIKKAIEAEKEENMGAVLGNIAEIGANILAGGKIKDKDLEDIPDGLVAEWLDGVDSLRAAMIGDTSYRDDEPDEGN</sequence>